<feature type="compositionally biased region" description="Pro residues" evidence="4">
    <location>
        <begin position="270"/>
        <end position="288"/>
    </location>
</feature>
<proteinExistence type="predicted"/>
<feature type="compositionally biased region" description="Low complexity" evidence="4">
    <location>
        <begin position="199"/>
        <end position="211"/>
    </location>
</feature>
<feature type="compositionally biased region" description="Low complexity" evidence="4">
    <location>
        <begin position="289"/>
        <end position="300"/>
    </location>
</feature>
<feature type="compositionally biased region" description="Basic residues" evidence="4">
    <location>
        <begin position="583"/>
        <end position="592"/>
    </location>
</feature>
<evidence type="ECO:0000256" key="4">
    <source>
        <dbReference type="SAM" id="MobiDB-lite"/>
    </source>
</evidence>
<dbReference type="OrthoDB" id="21449at2759"/>
<dbReference type="SUPFAM" id="SSF47370">
    <property type="entry name" value="Bromodomain"/>
    <property type="match status" value="1"/>
</dbReference>
<dbReference type="GeneID" id="19115153"/>
<feature type="compositionally biased region" description="Polar residues" evidence="4">
    <location>
        <begin position="609"/>
        <end position="625"/>
    </location>
</feature>
<feature type="coiled-coil region" evidence="3">
    <location>
        <begin position="137"/>
        <end position="164"/>
    </location>
</feature>
<feature type="region of interest" description="Disordered" evidence="4">
    <location>
        <begin position="172"/>
        <end position="710"/>
    </location>
</feature>
<protein>
    <recommendedName>
        <fullName evidence="5">Bromo domain-containing protein</fullName>
    </recommendedName>
</protein>
<dbReference type="EMBL" id="KB445557">
    <property type="protein sequence ID" value="EMC95056.1"/>
    <property type="molecule type" value="Genomic_DNA"/>
</dbReference>
<dbReference type="HOGENOM" id="CLU_385418_0_0_1"/>
<feature type="domain" description="Bromo" evidence="5">
    <location>
        <begin position="729"/>
        <end position="835"/>
    </location>
</feature>
<organism evidence="6 7">
    <name type="scientific">Baudoinia panamericana (strain UAMH 10762)</name>
    <name type="common">Angels' share fungus</name>
    <name type="synonym">Baudoinia compniacensis (strain UAMH 10762)</name>
    <dbReference type="NCBI Taxonomy" id="717646"/>
    <lineage>
        <taxon>Eukaryota</taxon>
        <taxon>Fungi</taxon>
        <taxon>Dikarya</taxon>
        <taxon>Ascomycota</taxon>
        <taxon>Pezizomycotina</taxon>
        <taxon>Dothideomycetes</taxon>
        <taxon>Dothideomycetidae</taxon>
        <taxon>Mycosphaerellales</taxon>
        <taxon>Teratosphaeriaceae</taxon>
        <taxon>Baudoinia</taxon>
    </lineage>
</organism>
<feature type="compositionally biased region" description="Polar residues" evidence="4">
    <location>
        <begin position="173"/>
        <end position="183"/>
    </location>
</feature>
<reference evidence="6 7" key="1">
    <citation type="journal article" date="2012" name="PLoS Pathog.">
        <title>Diverse lifestyles and strategies of plant pathogenesis encoded in the genomes of eighteen Dothideomycetes fungi.</title>
        <authorList>
            <person name="Ohm R.A."/>
            <person name="Feau N."/>
            <person name="Henrissat B."/>
            <person name="Schoch C.L."/>
            <person name="Horwitz B.A."/>
            <person name="Barry K.W."/>
            <person name="Condon B.J."/>
            <person name="Copeland A.C."/>
            <person name="Dhillon B."/>
            <person name="Glaser F."/>
            <person name="Hesse C.N."/>
            <person name="Kosti I."/>
            <person name="LaButti K."/>
            <person name="Lindquist E.A."/>
            <person name="Lucas S."/>
            <person name="Salamov A.A."/>
            <person name="Bradshaw R.E."/>
            <person name="Ciuffetti L."/>
            <person name="Hamelin R.C."/>
            <person name="Kema G.H.J."/>
            <person name="Lawrence C."/>
            <person name="Scott J.A."/>
            <person name="Spatafora J.W."/>
            <person name="Turgeon B.G."/>
            <person name="de Wit P.J.G.M."/>
            <person name="Zhong S."/>
            <person name="Goodwin S.B."/>
            <person name="Grigoriev I.V."/>
        </authorList>
    </citation>
    <scope>NUCLEOTIDE SEQUENCE [LARGE SCALE GENOMIC DNA]</scope>
    <source>
        <strain evidence="6 7">UAMH 10762</strain>
    </source>
</reference>
<dbReference type="Pfam" id="PF00439">
    <property type="entry name" value="Bromodomain"/>
    <property type="match status" value="1"/>
</dbReference>
<name>M2MEQ5_BAUPA</name>
<feature type="region of interest" description="Disordered" evidence="4">
    <location>
        <begin position="84"/>
        <end position="115"/>
    </location>
</feature>
<feature type="compositionally biased region" description="Pro residues" evidence="4">
    <location>
        <begin position="324"/>
        <end position="339"/>
    </location>
</feature>
<sequence length="877" mass="95849">MTSLSTTTAYTPLEQLLLFQALRVEGSNSTATINFSFNRISDQLKAIPTIHNDPTYDSGRLSPDALRELYLWLLKDEVKRDLERQAEKESHATTNGDASPASRKRKAPSPTVPTVQEAAQHSYLIPQLVNRLYATYRDRLVKELRDHERKYDALSRDISEIEAGKWDERLQRQRTVSATQSPKASPRVRSQLIEQRPDTATTTKDAAASATVPEKAAEPNVQPPPRKSTIDAMINHEPEPPAAPSSHSRTPSNSALPPLSEMAPHSPRFGIPPMPGPVAAGMPPPYGHSPPANHPSSYAPHHAHPVPSPQLQNAMTRPSSSPRPILPPPAGMRLPPPSPIQHASSPAHRGPGMPAQQYYQPQHRSSLGPSPTNDRPSHGYAAQYPPAVPYYQQQPVYADRRTSFPPQQAQQPPLAHQRFPVQAPHQSGHQYGWHVDGSQHAKMPPKQQPPLSIPQNSRPIQPQSYTPHHPPPNPPSQSLFTSSKQQPDQQRLVSSIIAALATPPRRRSTPSQAQQKPLWKSEHRPPPVGVPFAAESPLVEPLSPVQRRARSPVKQPPGVRRERTASPSGESEKPQPTTQPAGRRTRATRNRSPHSVTSTADDLARTRTRSQSVSTAAEGQPTPVQRTIKRTTVKAEPSTPAEVVDAPDHIPEHSATPASGPMTRKRRGTIQSLPHQPPASKRRRQDSPSAAPDTANAEVDDTTPPPRPTTILATRNFAKMAATIMNDITSHKHAAWFANPIREKDAEGYSEIIKQPQHLKSIRAAITAGTRAVAAAVAQLGSPPPGAEVSTMIELERTPELVPPRAIVNADQLEKEVYRMLANAVMFNPGEDGIVGEAREMFADVVGKIGEWRGAERDAGVVEDEEGGGGKAKRRKV</sequence>
<dbReference type="Proteomes" id="UP000011761">
    <property type="component" value="Unassembled WGS sequence"/>
</dbReference>
<dbReference type="STRING" id="717646.M2MEQ5"/>
<dbReference type="PANTHER" id="PTHR15398:SF4">
    <property type="entry name" value="BROMODOMAIN-CONTAINING PROTEIN 8 ISOFORM X1"/>
    <property type="match status" value="1"/>
</dbReference>
<feature type="compositionally biased region" description="Polar residues" evidence="4">
    <location>
        <begin position="357"/>
        <end position="374"/>
    </location>
</feature>
<dbReference type="eggNOG" id="ENOG502S3YN">
    <property type="taxonomic scope" value="Eukaryota"/>
</dbReference>
<dbReference type="KEGG" id="bcom:BAUCODRAFT_524374"/>
<feature type="region of interest" description="Disordered" evidence="4">
    <location>
        <begin position="856"/>
        <end position="877"/>
    </location>
</feature>
<dbReference type="InterPro" id="IPR001487">
    <property type="entry name" value="Bromodomain"/>
</dbReference>
<dbReference type="GO" id="GO:0035267">
    <property type="term" value="C:NuA4 histone acetyltransferase complex"/>
    <property type="evidence" value="ECO:0007669"/>
    <property type="project" value="TreeGrafter"/>
</dbReference>
<keyword evidence="7" id="KW-1185">Reference proteome</keyword>
<evidence type="ECO:0000256" key="3">
    <source>
        <dbReference type="SAM" id="Coils"/>
    </source>
</evidence>
<evidence type="ECO:0000259" key="5">
    <source>
        <dbReference type="PROSITE" id="PS50014"/>
    </source>
</evidence>
<keyword evidence="1 2" id="KW-0103">Bromodomain</keyword>
<keyword evidence="3" id="KW-0175">Coiled coil</keyword>
<feature type="compositionally biased region" description="Polar residues" evidence="4">
    <location>
        <begin position="479"/>
        <end position="493"/>
    </location>
</feature>
<evidence type="ECO:0000313" key="6">
    <source>
        <dbReference type="EMBL" id="EMC95056.1"/>
    </source>
</evidence>
<evidence type="ECO:0000256" key="1">
    <source>
        <dbReference type="ARBA" id="ARBA00023117"/>
    </source>
</evidence>
<evidence type="ECO:0000313" key="7">
    <source>
        <dbReference type="Proteomes" id="UP000011761"/>
    </source>
</evidence>
<gene>
    <name evidence="6" type="ORF">BAUCODRAFT_524374</name>
</gene>
<dbReference type="PANTHER" id="PTHR15398">
    <property type="entry name" value="BROMODOMAIN-CONTAINING PROTEIN 8"/>
    <property type="match status" value="1"/>
</dbReference>
<dbReference type="GO" id="GO:0006325">
    <property type="term" value="P:chromatin organization"/>
    <property type="evidence" value="ECO:0007669"/>
    <property type="project" value="UniProtKB-ARBA"/>
</dbReference>
<dbReference type="Gene3D" id="1.20.920.10">
    <property type="entry name" value="Bromodomain-like"/>
    <property type="match status" value="1"/>
</dbReference>
<accession>M2MEQ5</accession>
<evidence type="ECO:0000256" key="2">
    <source>
        <dbReference type="PROSITE-ProRule" id="PRU00035"/>
    </source>
</evidence>
<dbReference type="InterPro" id="IPR036427">
    <property type="entry name" value="Bromodomain-like_sf"/>
</dbReference>
<dbReference type="AlphaFoldDB" id="M2MEQ5"/>
<feature type="compositionally biased region" description="Low complexity" evidence="4">
    <location>
        <begin position="380"/>
        <end position="397"/>
    </location>
</feature>
<dbReference type="PROSITE" id="PS50014">
    <property type="entry name" value="BROMODOMAIN_2"/>
    <property type="match status" value="1"/>
</dbReference>
<dbReference type="RefSeq" id="XP_007677700.1">
    <property type="nucleotide sequence ID" value="XM_007679510.1"/>
</dbReference>
<dbReference type="OMA" id="FGPAFPM"/>
<feature type="compositionally biased region" description="Polar residues" evidence="4">
    <location>
        <begin position="565"/>
        <end position="580"/>
    </location>
</feature>